<dbReference type="GeneID" id="120278880"/>
<name>A0AB40CNH5_DIOCR</name>
<protein>
    <submittedName>
        <fullName evidence="2">Uncharacterized protein LOC120278880</fullName>
    </submittedName>
</protein>
<dbReference type="RefSeq" id="XP_039141563.1">
    <property type="nucleotide sequence ID" value="XM_039285629.1"/>
</dbReference>
<sequence length="175" mass="20098">MFKASIIVATGSFGKGRCDHIFKNRRPNFGWIAWKAVDHVHEFRRMPTNNMGCWQIPFFSSPNAEIKALIIAIHNLRTENINIARIFISSQPLMSILNNCQCLGLWFSQTSVANLYHLLSEIGNPRIDMIPWNWNKLAYASTWKGFSSPDLSLFHKSLDLPRWLMKAINNASFVC</sequence>
<keyword evidence="1" id="KW-1185">Reference proteome</keyword>
<dbReference type="Proteomes" id="UP001515500">
    <property type="component" value="Chromosome 16"/>
</dbReference>
<evidence type="ECO:0000313" key="2">
    <source>
        <dbReference type="RefSeq" id="XP_039141563.1"/>
    </source>
</evidence>
<evidence type="ECO:0000313" key="1">
    <source>
        <dbReference type="Proteomes" id="UP001515500"/>
    </source>
</evidence>
<dbReference type="AlphaFoldDB" id="A0AB40CNH5"/>
<organism evidence="1 2">
    <name type="scientific">Dioscorea cayennensis subsp. rotundata</name>
    <name type="common">White Guinea yam</name>
    <name type="synonym">Dioscorea rotundata</name>
    <dbReference type="NCBI Taxonomy" id="55577"/>
    <lineage>
        <taxon>Eukaryota</taxon>
        <taxon>Viridiplantae</taxon>
        <taxon>Streptophyta</taxon>
        <taxon>Embryophyta</taxon>
        <taxon>Tracheophyta</taxon>
        <taxon>Spermatophyta</taxon>
        <taxon>Magnoliopsida</taxon>
        <taxon>Liliopsida</taxon>
        <taxon>Dioscoreales</taxon>
        <taxon>Dioscoreaceae</taxon>
        <taxon>Dioscorea</taxon>
    </lineage>
</organism>
<reference evidence="2" key="1">
    <citation type="submission" date="2025-08" db="UniProtKB">
        <authorList>
            <consortium name="RefSeq"/>
        </authorList>
    </citation>
    <scope>IDENTIFICATION</scope>
</reference>
<proteinExistence type="predicted"/>
<gene>
    <name evidence="2" type="primary">LOC120278880</name>
</gene>
<accession>A0AB40CNH5</accession>